<protein>
    <recommendedName>
        <fullName evidence="3">DUF1450 domain-containing protein</fullName>
    </recommendedName>
</protein>
<dbReference type="OrthoDB" id="1692944at2"/>
<reference evidence="1 2" key="2">
    <citation type="journal article" date="2013" name="PLoS ONE">
        <title>INDIGO - INtegrated Data Warehouse of MIcrobial GenOmes with Examples from the Red Sea Extremophiles.</title>
        <authorList>
            <person name="Alam I."/>
            <person name="Antunes A."/>
            <person name="Kamau A.A."/>
            <person name="Ba Alawi W."/>
            <person name="Kalkatawi M."/>
            <person name="Stingl U."/>
            <person name="Bajic V.B."/>
        </authorList>
    </citation>
    <scope>NUCLEOTIDE SEQUENCE [LARGE SCALE GENOMIC DNA]</scope>
    <source>
        <strain evidence="1 2">SSD-17B</strain>
    </source>
</reference>
<keyword evidence="2" id="KW-1185">Reference proteome</keyword>
<dbReference type="AlphaFoldDB" id="U2E9L5"/>
<reference evidence="1 2" key="1">
    <citation type="journal article" date="2011" name="J. Bacteriol.">
        <title>Genome sequence of Haloplasma contractile, an unusual contractile bacterium from a deep-sea anoxic brine lake.</title>
        <authorList>
            <person name="Antunes A."/>
            <person name="Alam I."/>
            <person name="El Dorry H."/>
            <person name="Siam R."/>
            <person name="Robertson A."/>
            <person name="Bajic V.B."/>
            <person name="Stingl U."/>
        </authorList>
    </citation>
    <scope>NUCLEOTIDE SEQUENCE [LARGE SCALE GENOMIC DNA]</scope>
    <source>
        <strain evidence="1 2">SSD-17B</strain>
    </source>
</reference>
<proteinExistence type="predicted"/>
<sequence length="71" mass="8047">MIRVCPHCSGVDTEGLKKKLPNETIKSTCVGVCKSYKDKVYAAVDQEIIYADSNMEIQQKIVERLKNKDNE</sequence>
<accession>U2E9L5</accession>
<dbReference type="InParanoid" id="U2E9L5"/>
<dbReference type="EMBL" id="AFNU02000007">
    <property type="protein sequence ID" value="ERJ11833.1"/>
    <property type="molecule type" value="Genomic_DNA"/>
</dbReference>
<evidence type="ECO:0008006" key="3">
    <source>
        <dbReference type="Google" id="ProtNLM"/>
    </source>
</evidence>
<gene>
    <name evidence="1" type="ORF">HLPCO_002072</name>
</gene>
<evidence type="ECO:0000313" key="1">
    <source>
        <dbReference type="EMBL" id="ERJ11833.1"/>
    </source>
</evidence>
<dbReference type="STRING" id="1033810.HLPCO_002072"/>
<organism evidence="1 2">
    <name type="scientific">Haloplasma contractile SSD-17B</name>
    <dbReference type="NCBI Taxonomy" id="1033810"/>
    <lineage>
        <taxon>Bacteria</taxon>
        <taxon>Bacillati</taxon>
        <taxon>Mycoplasmatota</taxon>
        <taxon>Mollicutes</taxon>
        <taxon>Haloplasmatales</taxon>
        <taxon>Haloplasmataceae</taxon>
        <taxon>Haloplasma</taxon>
    </lineage>
</organism>
<dbReference type="Proteomes" id="UP000005707">
    <property type="component" value="Unassembled WGS sequence"/>
</dbReference>
<comment type="caution">
    <text evidence="1">The sequence shown here is derived from an EMBL/GenBank/DDBJ whole genome shotgun (WGS) entry which is preliminary data.</text>
</comment>
<evidence type="ECO:0000313" key="2">
    <source>
        <dbReference type="Proteomes" id="UP000005707"/>
    </source>
</evidence>
<name>U2E9L5_9MOLU</name>
<dbReference type="RefSeq" id="WP_008824545.1">
    <property type="nucleotide sequence ID" value="NZ_AFNU02000007.1"/>
</dbReference>